<dbReference type="InterPro" id="IPR036397">
    <property type="entry name" value="RNaseH_sf"/>
</dbReference>
<keyword evidence="4" id="KW-1185">Reference proteome</keyword>
<feature type="compositionally biased region" description="Basic residues" evidence="1">
    <location>
        <begin position="38"/>
        <end position="51"/>
    </location>
</feature>
<reference evidence="3 4" key="1">
    <citation type="journal article" date="2019" name="Sci. Rep.">
        <title>Orb-weaving spider Araneus ventricosus genome elucidates the spidroin gene catalogue.</title>
        <authorList>
            <person name="Kono N."/>
            <person name="Nakamura H."/>
            <person name="Ohtoshi R."/>
            <person name="Moran D.A.P."/>
            <person name="Shinohara A."/>
            <person name="Yoshida Y."/>
            <person name="Fujiwara M."/>
            <person name="Mori M."/>
            <person name="Tomita M."/>
            <person name="Arakawa K."/>
        </authorList>
    </citation>
    <scope>NUCLEOTIDE SEQUENCE [LARGE SCALE GENOMIC DNA]</scope>
</reference>
<name>A0A4Y2A383_ARAVE</name>
<dbReference type="Gene3D" id="3.30.420.10">
    <property type="entry name" value="Ribonuclease H-like superfamily/Ribonuclease H"/>
    <property type="match status" value="1"/>
</dbReference>
<dbReference type="GO" id="GO:0004523">
    <property type="term" value="F:RNA-DNA hybrid ribonuclease activity"/>
    <property type="evidence" value="ECO:0007669"/>
    <property type="project" value="InterPro"/>
</dbReference>
<dbReference type="GO" id="GO:0003676">
    <property type="term" value="F:nucleic acid binding"/>
    <property type="evidence" value="ECO:0007669"/>
    <property type="project" value="InterPro"/>
</dbReference>
<feature type="region of interest" description="Disordered" evidence="1">
    <location>
        <begin position="1"/>
        <end position="95"/>
    </location>
</feature>
<dbReference type="InterPro" id="IPR002156">
    <property type="entry name" value="RNaseH_domain"/>
</dbReference>
<organism evidence="3 4">
    <name type="scientific">Araneus ventricosus</name>
    <name type="common">Orbweaver spider</name>
    <name type="synonym">Epeira ventricosa</name>
    <dbReference type="NCBI Taxonomy" id="182803"/>
    <lineage>
        <taxon>Eukaryota</taxon>
        <taxon>Metazoa</taxon>
        <taxon>Ecdysozoa</taxon>
        <taxon>Arthropoda</taxon>
        <taxon>Chelicerata</taxon>
        <taxon>Arachnida</taxon>
        <taxon>Araneae</taxon>
        <taxon>Araneomorphae</taxon>
        <taxon>Entelegynae</taxon>
        <taxon>Araneoidea</taxon>
        <taxon>Araneidae</taxon>
        <taxon>Araneus</taxon>
    </lineage>
</organism>
<proteinExistence type="predicted"/>
<gene>
    <name evidence="3" type="ORF">AVEN_235298_1</name>
</gene>
<evidence type="ECO:0000313" key="3">
    <source>
        <dbReference type="EMBL" id="GBL74311.1"/>
    </source>
</evidence>
<feature type="compositionally biased region" description="Polar residues" evidence="1">
    <location>
        <begin position="1"/>
        <end position="13"/>
    </location>
</feature>
<dbReference type="CDD" id="cd09276">
    <property type="entry name" value="Rnase_HI_RT_non_LTR"/>
    <property type="match status" value="1"/>
</dbReference>
<sequence length="374" mass="42181">MGGNSKANRQGEQYSAPGSPGNFGCFSDNLHGGTPSHLWHRASSPRHRTKGSHLQGKTLLHTDSPVRRSVGRSPAGDISQKLGPSKHHPQSAVGQLQLPLRIGDITDGSKMDGRVGAAFHVIEGQHTADFQYRLADHNSVFQAELSALQQALLWKKVHRPTQHCHFYSDSMSTLKVLQKHQPKNNLVEEFRALVDETVSLHWVKAHIGTAGNEAADKAAKEASTRLTIDVHLQLPERSFETQCKQQLLKHWQSTWEDEENRKGRLTFSILPKVSRSRCIDNRSITQAATNHGFCPSYFRCFHIKKTCTCRCGEDTSDHIQHYVQHCPLTSHLRSKIRSTHSLRHIISNRDTSKELISILQYVQEHEGEIFQLED</sequence>
<evidence type="ECO:0000313" key="4">
    <source>
        <dbReference type="Proteomes" id="UP000499080"/>
    </source>
</evidence>
<dbReference type="SUPFAM" id="SSF53098">
    <property type="entry name" value="Ribonuclease H-like"/>
    <property type="match status" value="1"/>
</dbReference>
<comment type="caution">
    <text evidence="3">The sequence shown here is derived from an EMBL/GenBank/DDBJ whole genome shotgun (WGS) entry which is preliminary data.</text>
</comment>
<evidence type="ECO:0000256" key="1">
    <source>
        <dbReference type="SAM" id="MobiDB-lite"/>
    </source>
</evidence>
<evidence type="ECO:0000259" key="2">
    <source>
        <dbReference type="PROSITE" id="PS50879"/>
    </source>
</evidence>
<dbReference type="EMBL" id="BGPR01000005">
    <property type="protein sequence ID" value="GBL74311.1"/>
    <property type="molecule type" value="Genomic_DNA"/>
</dbReference>
<accession>A0A4Y2A383</accession>
<dbReference type="PROSITE" id="PS50879">
    <property type="entry name" value="RNASE_H_1"/>
    <property type="match status" value="1"/>
</dbReference>
<dbReference type="InterPro" id="IPR012337">
    <property type="entry name" value="RNaseH-like_sf"/>
</dbReference>
<protein>
    <recommendedName>
        <fullName evidence="2">RNase H type-1 domain-containing protein</fullName>
    </recommendedName>
</protein>
<dbReference type="Pfam" id="PF00075">
    <property type="entry name" value="RNase_H"/>
    <property type="match status" value="1"/>
</dbReference>
<dbReference type="Proteomes" id="UP000499080">
    <property type="component" value="Unassembled WGS sequence"/>
</dbReference>
<feature type="domain" description="RNase H type-1" evidence="2">
    <location>
        <begin position="98"/>
        <end position="224"/>
    </location>
</feature>
<dbReference type="AlphaFoldDB" id="A0A4Y2A383"/>